<gene>
    <name evidence="2" type="ORF">C9I89_05260</name>
</gene>
<reference evidence="2 3" key="1">
    <citation type="submission" date="2018-03" db="EMBL/GenBank/DDBJ databases">
        <title>Whole genome sequencing of Histamine producing bacteria.</title>
        <authorList>
            <person name="Butler K."/>
        </authorList>
    </citation>
    <scope>NUCLEOTIDE SEQUENCE [LARGE SCALE GENOMIC DNA]</scope>
    <source>
        <strain evidence="2 3">DSM 16190</strain>
    </source>
</reference>
<dbReference type="Proteomes" id="UP000240904">
    <property type="component" value="Unassembled WGS sequence"/>
</dbReference>
<keyword evidence="3" id="KW-1185">Reference proteome</keyword>
<feature type="domain" description="ChrR-like cupin" evidence="1">
    <location>
        <begin position="8"/>
        <end position="55"/>
    </location>
</feature>
<evidence type="ECO:0000313" key="3">
    <source>
        <dbReference type="Proteomes" id="UP000240904"/>
    </source>
</evidence>
<protein>
    <recommendedName>
        <fullName evidence="1">ChrR-like cupin domain-containing protein</fullName>
    </recommendedName>
</protein>
<proteinExistence type="predicted"/>
<dbReference type="SUPFAM" id="SSF51182">
    <property type="entry name" value="RmlC-like cupins"/>
    <property type="match status" value="1"/>
</dbReference>
<sequence>MLNLDFSRRVVIDTNQIDWIPSPSAGVLHKPLARSDEDAGHVTSIVQYEKGAILESLRIRASTMAMSLVTSCALAFCNRASTMANSIFP</sequence>
<accession>A0A2T3N3J2</accession>
<dbReference type="EMBL" id="PYMC01000002">
    <property type="protein sequence ID" value="PSW06922.1"/>
    <property type="molecule type" value="Genomic_DNA"/>
</dbReference>
<dbReference type="InterPro" id="IPR025979">
    <property type="entry name" value="ChrR-like_cupin_dom"/>
</dbReference>
<comment type="caution">
    <text evidence="2">The sequence shown here is derived from an EMBL/GenBank/DDBJ whole genome shotgun (WGS) entry which is preliminary data.</text>
</comment>
<dbReference type="AlphaFoldDB" id="A0A2T3N3J2"/>
<dbReference type="Pfam" id="PF12973">
    <property type="entry name" value="Cupin_7"/>
    <property type="match status" value="1"/>
</dbReference>
<evidence type="ECO:0000259" key="1">
    <source>
        <dbReference type="Pfam" id="PF12973"/>
    </source>
</evidence>
<evidence type="ECO:0000313" key="2">
    <source>
        <dbReference type="EMBL" id="PSW06922.1"/>
    </source>
</evidence>
<dbReference type="Gene3D" id="2.60.120.10">
    <property type="entry name" value="Jelly Rolls"/>
    <property type="match status" value="1"/>
</dbReference>
<dbReference type="InterPro" id="IPR014710">
    <property type="entry name" value="RmlC-like_jellyroll"/>
</dbReference>
<organism evidence="2 3">
    <name type="scientific">Photobacterium lipolyticum</name>
    <dbReference type="NCBI Taxonomy" id="266810"/>
    <lineage>
        <taxon>Bacteria</taxon>
        <taxon>Pseudomonadati</taxon>
        <taxon>Pseudomonadota</taxon>
        <taxon>Gammaproteobacteria</taxon>
        <taxon>Vibrionales</taxon>
        <taxon>Vibrionaceae</taxon>
        <taxon>Photobacterium</taxon>
    </lineage>
</organism>
<dbReference type="InterPro" id="IPR011051">
    <property type="entry name" value="RmlC_Cupin_sf"/>
</dbReference>
<name>A0A2T3N3J2_9GAMM</name>